<dbReference type="Gene3D" id="3.30.70.100">
    <property type="match status" value="1"/>
</dbReference>
<accession>A0A937K374</accession>
<dbReference type="EC" id="1.14.-.-" evidence="4"/>
<dbReference type="AlphaFoldDB" id="A0A937K374"/>
<dbReference type="PANTHER" id="PTHR43846:SF1">
    <property type="entry name" value="TRNA URIDINE(34) HYDROXYLASE"/>
    <property type="match status" value="1"/>
</dbReference>
<comment type="catalytic activity">
    <reaction evidence="4">
        <text>uridine(34) in tRNA + AH2 + O2 = 5-hydroxyuridine(34) in tRNA + A + H2O</text>
        <dbReference type="Rhea" id="RHEA:64224"/>
        <dbReference type="Rhea" id="RHEA-COMP:11727"/>
        <dbReference type="Rhea" id="RHEA-COMP:13381"/>
        <dbReference type="ChEBI" id="CHEBI:13193"/>
        <dbReference type="ChEBI" id="CHEBI:15377"/>
        <dbReference type="ChEBI" id="CHEBI:15379"/>
        <dbReference type="ChEBI" id="CHEBI:17499"/>
        <dbReference type="ChEBI" id="CHEBI:65315"/>
        <dbReference type="ChEBI" id="CHEBI:136877"/>
    </reaction>
</comment>
<evidence type="ECO:0000313" key="7">
    <source>
        <dbReference type="Proteomes" id="UP000659388"/>
    </source>
</evidence>
<dbReference type="GO" id="GO:0016705">
    <property type="term" value="F:oxidoreductase activity, acting on paired donors, with incorporation or reduction of molecular oxygen"/>
    <property type="evidence" value="ECO:0007669"/>
    <property type="project" value="UniProtKB-UniRule"/>
</dbReference>
<keyword evidence="7" id="KW-1185">Reference proteome</keyword>
<dbReference type="InterPro" id="IPR001763">
    <property type="entry name" value="Rhodanese-like_dom"/>
</dbReference>
<dbReference type="InterPro" id="IPR022111">
    <property type="entry name" value="Rhodanese_C"/>
</dbReference>
<sequence>MILHNRVNGKVLKEKIKASDEKRITLSFYKYVKLSDPQNFRDKLYHDYSHLGIFGRIYVAHEGINAQISVPAERYEEYEEYMSNSEELQGAHLNSAIEDDGKSFFKLKIQVRKKILADGLNDTSFDVTNKGVHLTAEDFNKLAEDPNTILLDMRNHYETEVGHFKNAICPDVDTFRESLPIIENMLEDKKDKNLLMYCTGGIRCEKASAYYKHKGFKNVFQLKGGIIEYARQVNEQGIENKFIGKNFVFDERLGERISDDVISHCHQCGKPCDDHTNCKNDGCHLLFIQCKECAEKYEGCCSEECVDIIHLPEEEQKKIRQGINKGRQVFKKGRSEKLTFKK</sequence>
<dbReference type="Pfam" id="PF00581">
    <property type="entry name" value="Rhodanese"/>
    <property type="match status" value="1"/>
</dbReference>
<evidence type="ECO:0000256" key="2">
    <source>
        <dbReference type="ARBA" id="ARBA00023002"/>
    </source>
</evidence>
<evidence type="ECO:0000256" key="1">
    <source>
        <dbReference type="ARBA" id="ARBA00022694"/>
    </source>
</evidence>
<dbReference type="PANTHER" id="PTHR43846">
    <property type="entry name" value="UPF0176 PROTEIN YCEA"/>
    <property type="match status" value="1"/>
</dbReference>
<dbReference type="PROSITE" id="PS50206">
    <property type="entry name" value="RHODANESE_3"/>
    <property type="match status" value="1"/>
</dbReference>
<dbReference type="RefSeq" id="WP_202246457.1">
    <property type="nucleotide sequence ID" value="NZ_JAESIY010000015.1"/>
</dbReference>
<dbReference type="Gene3D" id="3.40.250.10">
    <property type="entry name" value="Rhodanese-like domain"/>
    <property type="match status" value="1"/>
</dbReference>
<evidence type="ECO:0000256" key="3">
    <source>
        <dbReference type="ARBA" id="ARBA00045625"/>
    </source>
</evidence>
<dbReference type="GO" id="GO:0006400">
    <property type="term" value="P:tRNA modification"/>
    <property type="evidence" value="ECO:0007669"/>
    <property type="project" value="UniProtKB-UniRule"/>
</dbReference>
<dbReference type="InterPro" id="IPR040503">
    <property type="entry name" value="TRHO_N"/>
</dbReference>
<comment type="similarity">
    <text evidence="4">Belongs to the TrhO family.</text>
</comment>
<name>A0A937K374_9BACT</name>
<evidence type="ECO:0000256" key="4">
    <source>
        <dbReference type="HAMAP-Rule" id="MF_00469"/>
    </source>
</evidence>
<dbReference type="NCBIfam" id="NF001133">
    <property type="entry name" value="PRK00142.1-1"/>
    <property type="match status" value="1"/>
</dbReference>
<dbReference type="InterPro" id="IPR036873">
    <property type="entry name" value="Rhodanese-like_dom_sf"/>
</dbReference>
<evidence type="ECO:0000313" key="6">
    <source>
        <dbReference type="EMBL" id="MBL3658662.1"/>
    </source>
</evidence>
<dbReference type="Pfam" id="PF17773">
    <property type="entry name" value="UPF0176_N"/>
    <property type="match status" value="1"/>
</dbReference>
<dbReference type="SMART" id="SM00450">
    <property type="entry name" value="RHOD"/>
    <property type="match status" value="1"/>
</dbReference>
<protein>
    <recommendedName>
        <fullName evidence="4">tRNA uridine(34) hydroxylase</fullName>
        <ecNumber evidence="4">1.14.-.-</ecNumber>
    </recommendedName>
    <alternativeName>
        <fullName evidence="4">tRNA hydroxylation protein O</fullName>
    </alternativeName>
</protein>
<dbReference type="Pfam" id="PF12368">
    <property type="entry name" value="Rhodanese_C"/>
    <property type="match status" value="1"/>
</dbReference>
<dbReference type="Proteomes" id="UP000659388">
    <property type="component" value="Unassembled WGS sequence"/>
</dbReference>
<feature type="domain" description="Rhodanese" evidence="5">
    <location>
        <begin position="144"/>
        <end position="238"/>
    </location>
</feature>
<dbReference type="HAMAP" id="MF_00469">
    <property type="entry name" value="TrhO"/>
    <property type="match status" value="1"/>
</dbReference>
<comment type="function">
    <text evidence="3">Catalyzes oxygen-dependent 5-hydroxyuridine (ho5U) modification at position 34 in tRNAs, the first step in 5-carboxymethoxyuridine (cmo5U) biosynthesis. May be part of an alternate pathway, which is able to bypass cmo5U biogenesis in a subset of tRNAs under aerobic conditions.</text>
</comment>
<dbReference type="SUPFAM" id="SSF52821">
    <property type="entry name" value="Rhodanese/Cell cycle control phosphatase"/>
    <property type="match status" value="1"/>
</dbReference>
<gene>
    <name evidence="4" type="primary">trhO</name>
    <name evidence="6" type="ORF">JL102_21100</name>
</gene>
<proteinExistence type="inferred from homology"/>
<dbReference type="EMBL" id="JAESIY010000015">
    <property type="protein sequence ID" value="MBL3658662.1"/>
    <property type="molecule type" value="Genomic_DNA"/>
</dbReference>
<dbReference type="CDD" id="cd01518">
    <property type="entry name" value="RHOD_YceA"/>
    <property type="match status" value="1"/>
</dbReference>
<reference evidence="6" key="1">
    <citation type="submission" date="2021-01" db="EMBL/GenBank/DDBJ databases">
        <title>Fulvivirga kasyanovii gen. nov., sp nov., a novel member of the phylum Bacteroidetes isolated from seawater in a mussel farm.</title>
        <authorList>
            <person name="Zhao L.-H."/>
            <person name="Wang Z.-J."/>
        </authorList>
    </citation>
    <scope>NUCLEOTIDE SEQUENCE</scope>
    <source>
        <strain evidence="6">2943</strain>
    </source>
</reference>
<dbReference type="InterPro" id="IPR020936">
    <property type="entry name" value="TrhO"/>
</dbReference>
<keyword evidence="2 4" id="KW-0560">Oxidoreductase</keyword>
<organism evidence="6 7">
    <name type="scientific">Fulvivirga sediminis</name>
    <dbReference type="NCBI Taxonomy" id="2803949"/>
    <lineage>
        <taxon>Bacteria</taxon>
        <taxon>Pseudomonadati</taxon>
        <taxon>Bacteroidota</taxon>
        <taxon>Cytophagia</taxon>
        <taxon>Cytophagales</taxon>
        <taxon>Fulvivirgaceae</taxon>
        <taxon>Fulvivirga</taxon>
    </lineage>
</organism>
<keyword evidence="1 4" id="KW-0819">tRNA processing</keyword>
<evidence type="ECO:0000259" key="5">
    <source>
        <dbReference type="PROSITE" id="PS50206"/>
    </source>
</evidence>
<comment type="caution">
    <text evidence="6">The sequence shown here is derived from an EMBL/GenBank/DDBJ whole genome shotgun (WGS) entry which is preliminary data.</text>
</comment>